<keyword evidence="1" id="KW-1133">Transmembrane helix</keyword>
<sequence length="67" mass="7269">MDILQSVLEFITKAATIGGSMWALWGGIEFWLAQRDQNGAAKQQAIWQIIGGAMIVAMAGMFARIAL</sequence>
<evidence type="ECO:0000313" key="2">
    <source>
        <dbReference type="EMBL" id="VDG75777.1"/>
    </source>
</evidence>
<comment type="caution">
    <text evidence="2">The sequence shown here is derived from an EMBL/GenBank/DDBJ whole genome shotgun (WGS) entry which is preliminary data.</text>
</comment>
<gene>
    <name evidence="2" type="ORF">NCTC10327_00463</name>
</gene>
<dbReference type="RefSeq" id="WP_185933715.1">
    <property type="nucleotide sequence ID" value="NZ_UYIO01000001.1"/>
</dbReference>
<dbReference type="EMBL" id="UYIO01000001">
    <property type="protein sequence ID" value="VDG75777.1"/>
    <property type="molecule type" value="Genomic_DNA"/>
</dbReference>
<dbReference type="Proteomes" id="UP000269974">
    <property type="component" value="Unassembled WGS sequence"/>
</dbReference>
<organism evidence="2 3">
    <name type="scientific">Actinobaculum suis</name>
    <dbReference type="NCBI Taxonomy" id="1657"/>
    <lineage>
        <taxon>Bacteria</taxon>
        <taxon>Bacillati</taxon>
        <taxon>Actinomycetota</taxon>
        <taxon>Actinomycetes</taxon>
        <taxon>Actinomycetales</taxon>
        <taxon>Actinomycetaceae</taxon>
        <taxon>Actinobaculum</taxon>
    </lineage>
</organism>
<evidence type="ECO:0000256" key="1">
    <source>
        <dbReference type="SAM" id="Phobius"/>
    </source>
</evidence>
<proteinExistence type="predicted"/>
<feature type="transmembrane region" description="Helical" evidence="1">
    <location>
        <begin position="14"/>
        <end position="33"/>
    </location>
</feature>
<evidence type="ECO:0000313" key="3">
    <source>
        <dbReference type="Proteomes" id="UP000269974"/>
    </source>
</evidence>
<accession>A0A7Z8Y8R2</accession>
<protein>
    <submittedName>
        <fullName evidence="2">Uncharacterized protein</fullName>
    </submittedName>
</protein>
<name>A0A7Z8Y8R2_9ACTO</name>
<feature type="transmembrane region" description="Helical" evidence="1">
    <location>
        <begin position="45"/>
        <end position="66"/>
    </location>
</feature>
<dbReference type="AlphaFoldDB" id="A0A7Z8Y8R2"/>
<reference evidence="2 3" key="1">
    <citation type="submission" date="2018-11" db="EMBL/GenBank/DDBJ databases">
        <authorList>
            <consortium name="Pathogen Informatics"/>
        </authorList>
    </citation>
    <scope>NUCLEOTIDE SEQUENCE [LARGE SCALE GENOMIC DNA]</scope>
    <source>
        <strain evidence="2 3">NCTC10327</strain>
    </source>
</reference>
<keyword evidence="1" id="KW-0472">Membrane</keyword>
<keyword evidence="1" id="KW-0812">Transmembrane</keyword>